<dbReference type="InterPro" id="IPR029063">
    <property type="entry name" value="SAM-dependent_MTases_sf"/>
</dbReference>
<name>A0A2H0WAU5_9BACT</name>
<keyword evidence="1" id="KW-1133">Transmembrane helix</keyword>
<dbReference type="CDD" id="cd02440">
    <property type="entry name" value="AdoMet_MTases"/>
    <property type="match status" value="1"/>
</dbReference>
<proteinExistence type="predicted"/>
<dbReference type="PANTHER" id="PTHR43861:SF6">
    <property type="entry name" value="METHYLTRANSFERASE TYPE 11"/>
    <property type="match status" value="1"/>
</dbReference>
<feature type="transmembrane region" description="Helical" evidence="1">
    <location>
        <begin position="264"/>
        <end position="287"/>
    </location>
</feature>
<evidence type="ECO:0000313" key="2">
    <source>
        <dbReference type="EMBL" id="PIS09685.1"/>
    </source>
</evidence>
<organism evidence="2 3">
    <name type="scientific">Candidatus Beckwithbacteria bacterium CG10_big_fil_rev_8_21_14_0_10_34_10</name>
    <dbReference type="NCBI Taxonomy" id="1974495"/>
    <lineage>
        <taxon>Bacteria</taxon>
        <taxon>Candidatus Beckwithiibacteriota</taxon>
    </lineage>
</organism>
<dbReference type="PANTHER" id="PTHR43861">
    <property type="entry name" value="TRANS-ACONITATE 2-METHYLTRANSFERASE-RELATED"/>
    <property type="match status" value="1"/>
</dbReference>
<dbReference type="EMBL" id="PEZT01000001">
    <property type="protein sequence ID" value="PIS09685.1"/>
    <property type="molecule type" value="Genomic_DNA"/>
</dbReference>
<dbReference type="AlphaFoldDB" id="A0A2H0WAU5"/>
<accession>A0A2H0WAU5</accession>
<keyword evidence="1" id="KW-0472">Membrane</keyword>
<keyword evidence="1" id="KW-0812">Transmembrane</keyword>
<dbReference type="Gene3D" id="3.40.50.150">
    <property type="entry name" value="Vaccinia Virus protein VP39"/>
    <property type="match status" value="1"/>
</dbReference>
<comment type="caution">
    <text evidence="2">The sequence shown here is derived from an EMBL/GenBank/DDBJ whole genome shotgun (WGS) entry which is preliminary data.</text>
</comment>
<evidence type="ECO:0000256" key="1">
    <source>
        <dbReference type="SAM" id="Phobius"/>
    </source>
</evidence>
<evidence type="ECO:0000313" key="3">
    <source>
        <dbReference type="Proteomes" id="UP000230093"/>
    </source>
</evidence>
<dbReference type="Proteomes" id="UP000230093">
    <property type="component" value="Unassembled WGS sequence"/>
</dbReference>
<sequence>MICSHKLKTKVAQYGKTSLFQCCSCNLIYSNKYKKKFDPRLLYRNYYKTESQGRFKFFLEDIIKIFRFFRAFKIFTIYPRAKSILDIGCGRGQMLYYLKKYYHYGTVGTQLDQRALDYARKKLGLKIFNKDLLKIGFKKKSFDVVSLWHVLEHIKTPQHYLKKINFLLNKNGFLVIEVPNFNSWTSYISKGYWLGLDLDYHLNFFTPSSLSKIISNNGFNIKRIHTFSLEYSTFISVQSLVSRITRTDQLVFNWLQDKKFQPAIVFHLFLFILLTPICFFINLFLYFSKKGEVLLLIACKK</sequence>
<evidence type="ECO:0008006" key="4">
    <source>
        <dbReference type="Google" id="ProtNLM"/>
    </source>
</evidence>
<dbReference type="Pfam" id="PF13489">
    <property type="entry name" value="Methyltransf_23"/>
    <property type="match status" value="1"/>
</dbReference>
<dbReference type="SUPFAM" id="SSF53335">
    <property type="entry name" value="S-adenosyl-L-methionine-dependent methyltransferases"/>
    <property type="match status" value="1"/>
</dbReference>
<reference evidence="3" key="1">
    <citation type="submission" date="2017-09" db="EMBL/GenBank/DDBJ databases">
        <title>Depth-based differentiation of microbial function through sediment-hosted aquifers and enrichment of novel symbionts in the deep terrestrial subsurface.</title>
        <authorList>
            <person name="Probst A.J."/>
            <person name="Ladd B."/>
            <person name="Jarett J.K."/>
            <person name="Geller-Mcgrath D.E."/>
            <person name="Sieber C.M.K."/>
            <person name="Emerson J.B."/>
            <person name="Anantharaman K."/>
            <person name="Thomas B.C."/>
            <person name="Malmstrom R."/>
            <person name="Stieglmeier M."/>
            <person name="Klingl A."/>
            <person name="Woyke T."/>
            <person name="Ryan C.M."/>
            <person name="Banfield J.F."/>
        </authorList>
    </citation>
    <scope>NUCLEOTIDE SEQUENCE [LARGE SCALE GENOMIC DNA]</scope>
</reference>
<protein>
    <recommendedName>
        <fullName evidence="4">Class I SAM-dependent methyltransferase</fullName>
    </recommendedName>
</protein>
<gene>
    <name evidence="2" type="ORF">COT75_00620</name>
</gene>